<evidence type="ECO:0000313" key="1">
    <source>
        <dbReference type="EMBL" id="TKW01114.1"/>
    </source>
</evidence>
<dbReference type="Proteomes" id="UP000298652">
    <property type="component" value="Chromosome 8"/>
</dbReference>
<evidence type="ECO:0000313" key="2">
    <source>
        <dbReference type="Proteomes" id="UP000298652"/>
    </source>
</evidence>
<gene>
    <name evidence="1" type="ORF">SEVIR_8G157033v2</name>
</gene>
<proteinExistence type="predicted"/>
<accession>A0A4U6TIZ3</accession>
<name>A0A4U6TIZ3_SETVI</name>
<dbReference type="AlphaFoldDB" id="A0A4U6TIZ3"/>
<keyword evidence="2" id="KW-1185">Reference proteome</keyword>
<dbReference type="Gramene" id="TKW01114">
    <property type="protein sequence ID" value="TKW01114"/>
    <property type="gene ID" value="SEVIR_8G157033v2"/>
</dbReference>
<organism evidence="1 2">
    <name type="scientific">Setaria viridis</name>
    <name type="common">Green bristlegrass</name>
    <name type="synonym">Setaria italica subsp. viridis</name>
    <dbReference type="NCBI Taxonomy" id="4556"/>
    <lineage>
        <taxon>Eukaryota</taxon>
        <taxon>Viridiplantae</taxon>
        <taxon>Streptophyta</taxon>
        <taxon>Embryophyta</taxon>
        <taxon>Tracheophyta</taxon>
        <taxon>Spermatophyta</taxon>
        <taxon>Magnoliopsida</taxon>
        <taxon>Liliopsida</taxon>
        <taxon>Poales</taxon>
        <taxon>Poaceae</taxon>
        <taxon>PACMAD clade</taxon>
        <taxon>Panicoideae</taxon>
        <taxon>Panicodae</taxon>
        <taxon>Paniceae</taxon>
        <taxon>Cenchrinae</taxon>
        <taxon>Setaria</taxon>
    </lineage>
</organism>
<reference evidence="1" key="1">
    <citation type="submission" date="2019-03" db="EMBL/GenBank/DDBJ databases">
        <title>WGS assembly of Setaria viridis.</title>
        <authorList>
            <person name="Huang P."/>
            <person name="Jenkins J."/>
            <person name="Grimwood J."/>
            <person name="Barry K."/>
            <person name="Healey A."/>
            <person name="Mamidi S."/>
            <person name="Sreedasyam A."/>
            <person name="Shu S."/>
            <person name="Feldman M."/>
            <person name="Wu J."/>
            <person name="Yu Y."/>
            <person name="Chen C."/>
            <person name="Johnson J."/>
            <person name="Rokhsar D."/>
            <person name="Baxter I."/>
            <person name="Schmutz J."/>
            <person name="Brutnell T."/>
            <person name="Kellogg E."/>
        </authorList>
    </citation>
    <scope>NUCLEOTIDE SEQUENCE [LARGE SCALE GENOMIC DNA]</scope>
</reference>
<protein>
    <submittedName>
        <fullName evidence="1">Uncharacterized protein</fullName>
    </submittedName>
</protein>
<sequence length="30" mass="3447">MCVHKQDMMAVESRGVRNAHIAQYSLDVKE</sequence>
<dbReference type="EMBL" id="CM016559">
    <property type="protein sequence ID" value="TKW01114.1"/>
    <property type="molecule type" value="Genomic_DNA"/>
</dbReference>